<feature type="compositionally biased region" description="Basic residues" evidence="1">
    <location>
        <begin position="9"/>
        <end position="21"/>
    </location>
</feature>
<organism evidence="2 3">
    <name type="scientific">Pseudolycoriella hygida</name>
    <dbReference type="NCBI Taxonomy" id="35572"/>
    <lineage>
        <taxon>Eukaryota</taxon>
        <taxon>Metazoa</taxon>
        <taxon>Ecdysozoa</taxon>
        <taxon>Arthropoda</taxon>
        <taxon>Hexapoda</taxon>
        <taxon>Insecta</taxon>
        <taxon>Pterygota</taxon>
        <taxon>Neoptera</taxon>
        <taxon>Endopterygota</taxon>
        <taxon>Diptera</taxon>
        <taxon>Nematocera</taxon>
        <taxon>Sciaroidea</taxon>
        <taxon>Sciaridae</taxon>
        <taxon>Pseudolycoriella</taxon>
    </lineage>
</organism>
<comment type="caution">
    <text evidence="2">The sequence shown here is derived from an EMBL/GenBank/DDBJ whole genome shotgun (WGS) entry which is preliminary data.</text>
</comment>
<evidence type="ECO:0000256" key="1">
    <source>
        <dbReference type="SAM" id="MobiDB-lite"/>
    </source>
</evidence>
<dbReference type="InterPro" id="IPR010994">
    <property type="entry name" value="RuvA_2-like"/>
</dbReference>
<dbReference type="AlphaFoldDB" id="A0A9Q0RZN8"/>
<sequence>MPEPAPSPPKRRRTPNKKKAKHDNAKVQSLTKADHCKSVLNLLNKGDMKAIQVLPQIGMKTAYCIITHRSLNGNFKNFKELSRAPFWRGKAWERFEKANNLC</sequence>
<evidence type="ECO:0000313" key="2">
    <source>
        <dbReference type="EMBL" id="KAJ6638158.1"/>
    </source>
</evidence>
<gene>
    <name evidence="2" type="primary">nod_0</name>
    <name evidence="2" type="ORF">Bhyg_10891</name>
</gene>
<protein>
    <submittedName>
        <fullName evidence="2">Kinesin-like protein Nod</fullName>
    </submittedName>
</protein>
<dbReference type="Proteomes" id="UP001151699">
    <property type="component" value="Chromosome X"/>
</dbReference>
<keyword evidence="3" id="KW-1185">Reference proteome</keyword>
<name>A0A9Q0RZN8_9DIPT</name>
<evidence type="ECO:0000313" key="3">
    <source>
        <dbReference type="Proteomes" id="UP001151699"/>
    </source>
</evidence>
<dbReference type="Pfam" id="PF12836">
    <property type="entry name" value="HHH_3"/>
    <property type="match status" value="1"/>
</dbReference>
<accession>A0A9Q0RZN8</accession>
<dbReference type="OrthoDB" id="6237065at2759"/>
<dbReference type="Gene3D" id="1.10.150.280">
    <property type="entry name" value="AF1531-like domain"/>
    <property type="match status" value="1"/>
</dbReference>
<dbReference type="EMBL" id="WJQU01000003">
    <property type="protein sequence ID" value="KAJ6638158.1"/>
    <property type="molecule type" value="Genomic_DNA"/>
</dbReference>
<feature type="region of interest" description="Disordered" evidence="1">
    <location>
        <begin position="1"/>
        <end position="29"/>
    </location>
</feature>
<reference evidence="2" key="1">
    <citation type="submission" date="2022-07" db="EMBL/GenBank/DDBJ databases">
        <authorList>
            <person name="Trinca V."/>
            <person name="Uliana J.V.C."/>
            <person name="Torres T.T."/>
            <person name="Ward R.J."/>
            <person name="Monesi N."/>
        </authorList>
    </citation>
    <scope>NUCLEOTIDE SEQUENCE</scope>
    <source>
        <strain evidence="2">HSMRA1968</strain>
        <tissue evidence="2">Whole embryos</tissue>
    </source>
</reference>
<proteinExistence type="predicted"/>
<dbReference type="SUPFAM" id="SSF47781">
    <property type="entry name" value="RuvA domain 2-like"/>
    <property type="match status" value="1"/>
</dbReference>